<evidence type="ECO:0000313" key="3">
    <source>
        <dbReference type="Proteomes" id="UP000808337"/>
    </source>
</evidence>
<feature type="transmembrane region" description="Helical" evidence="1">
    <location>
        <begin position="104"/>
        <end position="123"/>
    </location>
</feature>
<feature type="transmembrane region" description="Helical" evidence="1">
    <location>
        <begin position="269"/>
        <end position="292"/>
    </location>
</feature>
<accession>A0A9D7XNP2</accession>
<dbReference type="AlphaFoldDB" id="A0A9D7XNP2"/>
<gene>
    <name evidence="2" type="ORF">IPP15_08265</name>
</gene>
<comment type="caution">
    <text evidence="2">The sequence shown here is derived from an EMBL/GenBank/DDBJ whole genome shotgun (WGS) entry which is preliminary data.</text>
</comment>
<dbReference type="Proteomes" id="UP000808337">
    <property type="component" value="Unassembled WGS sequence"/>
</dbReference>
<feature type="transmembrane region" description="Helical" evidence="1">
    <location>
        <begin position="7"/>
        <end position="28"/>
    </location>
</feature>
<reference evidence="2 3" key="1">
    <citation type="submission" date="2020-10" db="EMBL/GenBank/DDBJ databases">
        <title>Connecting structure to function with the recovery of over 1000 high-quality activated sludge metagenome-assembled genomes encoding full-length rRNA genes using long-read sequencing.</title>
        <authorList>
            <person name="Singleton C.M."/>
            <person name="Petriglieri F."/>
            <person name="Kristensen J.M."/>
            <person name="Kirkegaard R.H."/>
            <person name="Michaelsen T.Y."/>
            <person name="Andersen M.H."/>
            <person name="Karst S.M."/>
            <person name="Dueholm M.S."/>
            <person name="Nielsen P.H."/>
            <person name="Albertsen M."/>
        </authorList>
    </citation>
    <scope>NUCLEOTIDE SEQUENCE [LARGE SCALE GENOMIC DNA]</scope>
    <source>
        <strain evidence="2">Ribe_18-Q3-R11-54_MAXAC.273</strain>
    </source>
</reference>
<dbReference type="EMBL" id="JADKGY010000006">
    <property type="protein sequence ID" value="MBK9982405.1"/>
    <property type="molecule type" value="Genomic_DNA"/>
</dbReference>
<feature type="transmembrane region" description="Helical" evidence="1">
    <location>
        <begin position="143"/>
        <end position="162"/>
    </location>
</feature>
<feature type="transmembrane region" description="Helical" evidence="1">
    <location>
        <begin position="237"/>
        <end position="257"/>
    </location>
</feature>
<protein>
    <submittedName>
        <fullName evidence="2">Uncharacterized protein</fullName>
    </submittedName>
</protein>
<feature type="transmembrane region" description="Helical" evidence="1">
    <location>
        <begin position="79"/>
        <end position="98"/>
    </location>
</feature>
<keyword evidence="1" id="KW-0472">Membrane</keyword>
<feature type="transmembrane region" description="Helical" evidence="1">
    <location>
        <begin position="212"/>
        <end position="231"/>
    </location>
</feature>
<feature type="transmembrane region" description="Helical" evidence="1">
    <location>
        <begin position="351"/>
        <end position="375"/>
    </location>
</feature>
<sequence length="404" mass="45887">MNTNSKIWVRIALINLCIVATLGTIMRYKIGFAFPYLDQKYLQEAHSHFAFTGWITHSLYFLIVILFRNNLPAIREKIYQRLILINLLCAYGMLISFLCQGYGPVSIFISVLSILTGYVFAFFGMKDASRLPSDHPAKNWIKAALFFSILSTFGTFSLAYMATNTTFNETAYLGSIYFFLHFQYNGWFLFGCMALFMDRIKHIISAPDQVRYSFWLFFLAGIPAYFLSTLWANLPLWLYVFVVIAAFLQVIGWALIIRMLRPVFDQLKLLFHKPALVFMLIIALAFTFKLFLQLGSTVPAISKLAFGFRPIVIAYLHLVLLLIVSMFLLTFMYSTALFYQTKKTRVALSMFASGVILNEIVLATQGIGAFSYTIIPFANEILFAIALILLTSSILLAASQLKAG</sequence>
<feature type="transmembrane region" description="Helical" evidence="1">
    <location>
        <begin position="182"/>
        <end position="200"/>
    </location>
</feature>
<proteinExistence type="predicted"/>
<organism evidence="2 3">
    <name type="scientific">Candidatus Opimibacter skivensis</name>
    <dbReference type="NCBI Taxonomy" id="2982028"/>
    <lineage>
        <taxon>Bacteria</taxon>
        <taxon>Pseudomonadati</taxon>
        <taxon>Bacteroidota</taxon>
        <taxon>Saprospiria</taxon>
        <taxon>Saprospirales</taxon>
        <taxon>Saprospiraceae</taxon>
        <taxon>Candidatus Opimibacter</taxon>
    </lineage>
</organism>
<feature type="transmembrane region" description="Helical" evidence="1">
    <location>
        <begin position="381"/>
        <end position="398"/>
    </location>
</feature>
<keyword evidence="1" id="KW-0812">Transmembrane</keyword>
<evidence type="ECO:0000256" key="1">
    <source>
        <dbReference type="SAM" id="Phobius"/>
    </source>
</evidence>
<name>A0A9D7XNP2_9BACT</name>
<feature type="transmembrane region" description="Helical" evidence="1">
    <location>
        <begin position="48"/>
        <end position="67"/>
    </location>
</feature>
<feature type="transmembrane region" description="Helical" evidence="1">
    <location>
        <begin position="312"/>
        <end position="339"/>
    </location>
</feature>
<keyword evidence="1" id="KW-1133">Transmembrane helix</keyword>
<evidence type="ECO:0000313" key="2">
    <source>
        <dbReference type="EMBL" id="MBK9982405.1"/>
    </source>
</evidence>